<feature type="domain" description="ATPase AAA-type core" evidence="1">
    <location>
        <begin position="15"/>
        <end position="60"/>
    </location>
</feature>
<name>A0A9K3DCG7_9EUKA</name>
<keyword evidence="3" id="KW-1185">Reference proteome</keyword>
<feature type="non-terminal residue" evidence="2">
    <location>
        <position position="1"/>
    </location>
</feature>
<dbReference type="AlphaFoldDB" id="A0A9K3DCG7"/>
<dbReference type="GO" id="GO:0005524">
    <property type="term" value="F:ATP binding"/>
    <property type="evidence" value="ECO:0007669"/>
    <property type="project" value="InterPro"/>
</dbReference>
<organism evidence="2 3">
    <name type="scientific">Kipferlia bialata</name>
    <dbReference type="NCBI Taxonomy" id="797122"/>
    <lineage>
        <taxon>Eukaryota</taxon>
        <taxon>Metamonada</taxon>
        <taxon>Carpediemonas-like organisms</taxon>
        <taxon>Kipferlia</taxon>
    </lineage>
</organism>
<dbReference type="SUPFAM" id="SSF52540">
    <property type="entry name" value="P-loop containing nucleoside triphosphate hydrolases"/>
    <property type="match status" value="1"/>
</dbReference>
<dbReference type="EMBL" id="BDIP01009175">
    <property type="protein sequence ID" value="GIQ92196.1"/>
    <property type="molecule type" value="Genomic_DNA"/>
</dbReference>
<dbReference type="Gene3D" id="3.40.50.300">
    <property type="entry name" value="P-loop containing nucleotide triphosphate hydrolases"/>
    <property type="match status" value="1"/>
</dbReference>
<sequence>MATPDARSVSHPASLLLYGAPGSGKTLLARAIASELGALWIDLSPATLAGRFPGKESADLFRMLK</sequence>
<gene>
    <name evidence="2" type="ORF">KIPB_015834</name>
</gene>
<dbReference type="OrthoDB" id="10254455at2759"/>
<dbReference type="Proteomes" id="UP000265618">
    <property type="component" value="Unassembled WGS sequence"/>
</dbReference>
<comment type="caution">
    <text evidence="2">The sequence shown here is derived from an EMBL/GenBank/DDBJ whole genome shotgun (WGS) entry which is preliminary data.</text>
</comment>
<dbReference type="PANTHER" id="PTHR14690:SF0">
    <property type="entry name" value="IQ MOTIF CONTAINING WITH AAA DOMAIN 1"/>
    <property type="match status" value="1"/>
</dbReference>
<proteinExistence type="predicted"/>
<dbReference type="Pfam" id="PF00004">
    <property type="entry name" value="AAA"/>
    <property type="match status" value="1"/>
</dbReference>
<reference evidence="2 3" key="1">
    <citation type="journal article" date="2018" name="PLoS ONE">
        <title>The draft genome of Kipferlia bialata reveals reductive genome evolution in fornicate parasites.</title>
        <authorList>
            <person name="Tanifuji G."/>
            <person name="Takabayashi S."/>
            <person name="Kume K."/>
            <person name="Takagi M."/>
            <person name="Nakayama T."/>
            <person name="Kamikawa R."/>
            <person name="Inagaki Y."/>
            <person name="Hashimoto T."/>
        </authorList>
    </citation>
    <scope>NUCLEOTIDE SEQUENCE [LARGE SCALE GENOMIC DNA]</scope>
    <source>
        <strain evidence="2">NY0173</strain>
    </source>
</reference>
<evidence type="ECO:0000313" key="3">
    <source>
        <dbReference type="Proteomes" id="UP000265618"/>
    </source>
</evidence>
<protein>
    <recommendedName>
        <fullName evidence="1">ATPase AAA-type core domain-containing protein</fullName>
    </recommendedName>
</protein>
<dbReference type="InterPro" id="IPR052267">
    <property type="entry name" value="N-DRC_Component"/>
</dbReference>
<dbReference type="PANTHER" id="PTHR14690">
    <property type="entry name" value="IQ MOTIF CONTAINING WITH AAA DOMAIN 1"/>
    <property type="match status" value="1"/>
</dbReference>
<evidence type="ECO:0000259" key="1">
    <source>
        <dbReference type="Pfam" id="PF00004"/>
    </source>
</evidence>
<dbReference type="InterPro" id="IPR027417">
    <property type="entry name" value="P-loop_NTPase"/>
</dbReference>
<evidence type="ECO:0000313" key="2">
    <source>
        <dbReference type="EMBL" id="GIQ92196.1"/>
    </source>
</evidence>
<dbReference type="InterPro" id="IPR003959">
    <property type="entry name" value="ATPase_AAA_core"/>
</dbReference>
<accession>A0A9K3DCG7</accession>
<dbReference type="GO" id="GO:0016887">
    <property type="term" value="F:ATP hydrolysis activity"/>
    <property type="evidence" value="ECO:0007669"/>
    <property type="project" value="InterPro"/>
</dbReference>